<dbReference type="RefSeq" id="XP_005844682.1">
    <property type="nucleotide sequence ID" value="XM_005844620.1"/>
</dbReference>
<organism evidence="13">
    <name type="scientific">Chlorella variabilis</name>
    <name type="common">Green alga</name>
    <dbReference type="NCBI Taxonomy" id="554065"/>
    <lineage>
        <taxon>Eukaryota</taxon>
        <taxon>Viridiplantae</taxon>
        <taxon>Chlorophyta</taxon>
        <taxon>core chlorophytes</taxon>
        <taxon>Trebouxiophyceae</taxon>
        <taxon>Chlorellales</taxon>
        <taxon>Chlorellaceae</taxon>
        <taxon>Chlorella clade</taxon>
        <taxon>Chlorella</taxon>
    </lineage>
</organism>
<dbReference type="InterPro" id="IPR023299">
    <property type="entry name" value="ATPase_P-typ_cyto_dom_N"/>
</dbReference>
<dbReference type="PRINTS" id="PR00120">
    <property type="entry name" value="HATPASE"/>
</dbReference>
<proteinExistence type="predicted"/>
<evidence type="ECO:0000256" key="2">
    <source>
        <dbReference type="ARBA" id="ARBA00022692"/>
    </source>
</evidence>
<feature type="compositionally biased region" description="Gly residues" evidence="9">
    <location>
        <begin position="519"/>
        <end position="530"/>
    </location>
</feature>
<dbReference type="OrthoDB" id="3352408at2759"/>
<dbReference type="Gene3D" id="3.40.50.1000">
    <property type="entry name" value="HAD superfamily/HAD-like"/>
    <property type="match status" value="1"/>
</dbReference>
<feature type="domain" description="Cation-transporting P-type ATPase C-terminal" evidence="11">
    <location>
        <begin position="279"/>
        <end position="477"/>
    </location>
</feature>
<evidence type="ECO:0000256" key="7">
    <source>
        <dbReference type="ARBA" id="ARBA00022989"/>
    </source>
</evidence>
<keyword evidence="7 10" id="KW-1133">Transmembrane helix</keyword>
<dbReference type="NCBIfam" id="TIGR01494">
    <property type="entry name" value="ATPase_P-type"/>
    <property type="match status" value="1"/>
</dbReference>
<evidence type="ECO:0000256" key="5">
    <source>
        <dbReference type="ARBA" id="ARBA00022842"/>
    </source>
</evidence>
<keyword evidence="8 10" id="KW-0472">Membrane</keyword>
<dbReference type="Gene3D" id="1.20.1110.10">
    <property type="entry name" value="Calcium-transporting ATPase, transmembrane domain"/>
    <property type="match status" value="1"/>
</dbReference>
<dbReference type="InterPro" id="IPR036412">
    <property type="entry name" value="HAD-like_sf"/>
</dbReference>
<dbReference type="SUPFAM" id="SSF81660">
    <property type="entry name" value="Metal cation-transporting ATPase, ATP-binding domain N"/>
    <property type="match status" value="1"/>
</dbReference>
<dbReference type="InParanoid" id="E1ZNC2"/>
<dbReference type="KEGG" id="cvr:CHLNCDRAFT_138588"/>
<feature type="transmembrane region" description="Helical" evidence="10">
    <location>
        <begin position="327"/>
        <end position="351"/>
    </location>
</feature>
<keyword evidence="13" id="KW-1185">Reference proteome</keyword>
<evidence type="ECO:0000256" key="1">
    <source>
        <dbReference type="ARBA" id="ARBA00004141"/>
    </source>
</evidence>
<dbReference type="InterPro" id="IPR023298">
    <property type="entry name" value="ATPase_P-typ_TM_dom_sf"/>
</dbReference>
<evidence type="ECO:0000256" key="3">
    <source>
        <dbReference type="ARBA" id="ARBA00022741"/>
    </source>
</evidence>
<sequence>MSALCAAGAGAGPRLLFVKGAPEAVLERCSAALTNEPGGSGSGGMVESMSPGLRAALHAKVTEYGATSALRVLALAYRPWATDRLDVRPEDEAGLTFVGLVGMQVGDNKSTAESVARQIGLLQGQGQLAVGGGDLESSGGGAGMASLSGREFDDLAPPHQAEAAGGLAVFARVEPSHKTRLVELLKAQGAVVAMTGDGVNDAPALRRADIGIAMGSGTAVAKHASDMVLADDNFATIVAAVAAGRSIYANTKQFIRYMVSSNIGEVVAIFSAALLGIPECLNPVQLLWVNLVTDGLPATAIGFNKPDGDIMRRRPRRTSEGIVDRWLFIRYLIIGSYVGAVTAAGFVWWFMAAPGGPGITWRQLRDFQHCTANGSVDCAVFKDRHPSTISMTVLVIVEMFNALNALSENCSLLALPPWSNLWLLAAISVSVALHLLILYVPPLAAMFSVVALSWVEWRMVLLLSAPVVLVDEVLKLISRRFMLSPEARAVAASQMMGWLPVRLRAKGRSLSSELTSIVTGGGGGGKGGGSLSRKGSDGDTAPLVRQR</sequence>
<dbReference type="InterPro" id="IPR006068">
    <property type="entry name" value="ATPase_P-typ_cation-transptr_C"/>
</dbReference>
<protein>
    <recommendedName>
        <fullName evidence="11">Cation-transporting P-type ATPase C-terminal domain-containing protein</fullName>
    </recommendedName>
</protein>
<dbReference type="Pfam" id="PF00689">
    <property type="entry name" value="Cation_ATPase_C"/>
    <property type="match status" value="1"/>
</dbReference>
<evidence type="ECO:0000256" key="9">
    <source>
        <dbReference type="SAM" id="MobiDB-lite"/>
    </source>
</evidence>
<keyword evidence="5" id="KW-0460">Magnesium</keyword>
<dbReference type="GO" id="GO:0016020">
    <property type="term" value="C:membrane"/>
    <property type="evidence" value="ECO:0007669"/>
    <property type="project" value="UniProtKB-SubCell"/>
</dbReference>
<dbReference type="STRING" id="554065.E1ZNC2"/>
<feature type="transmembrane region" description="Helical" evidence="10">
    <location>
        <begin position="418"/>
        <end position="440"/>
    </location>
</feature>
<reference evidence="12 13" key="1">
    <citation type="journal article" date="2010" name="Plant Cell">
        <title>The Chlorella variabilis NC64A genome reveals adaptation to photosymbiosis, coevolution with viruses, and cryptic sex.</title>
        <authorList>
            <person name="Blanc G."/>
            <person name="Duncan G."/>
            <person name="Agarkova I."/>
            <person name="Borodovsky M."/>
            <person name="Gurnon J."/>
            <person name="Kuo A."/>
            <person name="Lindquist E."/>
            <person name="Lucas S."/>
            <person name="Pangilinan J."/>
            <person name="Polle J."/>
            <person name="Salamov A."/>
            <person name="Terry A."/>
            <person name="Yamada T."/>
            <person name="Dunigan D.D."/>
            <person name="Grigoriev I.V."/>
            <person name="Claverie J.M."/>
            <person name="Van Etten J.L."/>
        </authorList>
    </citation>
    <scope>NUCLEOTIDE SEQUENCE [LARGE SCALE GENOMIC DNA]</scope>
    <source>
        <strain evidence="12 13">NC64A</strain>
    </source>
</reference>
<dbReference type="Pfam" id="PF13246">
    <property type="entry name" value="Cation_ATPase"/>
    <property type="match status" value="1"/>
</dbReference>
<dbReference type="InterPro" id="IPR001757">
    <property type="entry name" value="P_typ_ATPase"/>
</dbReference>
<evidence type="ECO:0000313" key="12">
    <source>
        <dbReference type="EMBL" id="EFN52580.1"/>
    </source>
</evidence>
<dbReference type="SUPFAM" id="SSF81665">
    <property type="entry name" value="Calcium ATPase, transmembrane domain M"/>
    <property type="match status" value="1"/>
</dbReference>
<feature type="region of interest" description="Disordered" evidence="9">
    <location>
        <begin position="516"/>
        <end position="547"/>
    </location>
</feature>
<dbReference type="eggNOG" id="KOG0202">
    <property type="taxonomic scope" value="Eukaryota"/>
</dbReference>
<dbReference type="Pfam" id="PF00702">
    <property type="entry name" value="Hydrolase"/>
    <property type="match status" value="1"/>
</dbReference>
<evidence type="ECO:0000256" key="4">
    <source>
        <dbReference type="ARBA" id="ARBA00022840"/>
    </source>
</evidence>
<dbReference type="FunFam" id="1.20.1110.10:FF:000065">
    <property type="entry name" value="Sarcoplasmic/endoplasmic reticulum calcium ATPase 1"/>
    <property type="match status" value="1"/>
</dbReference>
<keyword evidence="6" id="KW-1278">Translocase</keyword>
<dbReference type="Gene3D" id="3.40.1110.10">
    <property type="entry name" value="Calcium-transporting ATPase, cytoplasmic domain N"/>
    <property type="match status" value="1"/>
</dbReference>
<dbReference type="PANTHER" id="PTHR42861">
    <property type="entry name" value="CALCIUM-TRANSPORTING ATPASE"/>
    <property type="match status" value="1"/>
</dbReference>
<dbReference type="InterPro" id="IPR023214">
    <property type="entry name" value="HAD_sf"/>
</dbReference>
<keyword evidence="2 10" id="KW-0812">Transmembrane</keyword>
<accession>E1ZNC2</accession>
<evidence type="ECO:0000256" key="8">
    <source>
        <dbReference type="ARBA" id="ARBA00023136"/>
    </source>
</evidence>
<dbReference type="EMBL" id="GL433855">
    <property type="protein sequence ID" value="EFN52580.1"/>
    <property type="molecule type" value="Genomic_DNA"/>
</dbReference>
<keyword evidence="3" id="KW-0547">Nucleotide-binding</keyword>
<dbReference type="AlphaFoldDB" id="E1ZNC2"/>
<evidence type="ECO:0000256" key="6">
    <source>
        <dbReference type="ARBA" id="ARBA00022967"/>
    </source>
</evidence>
<gene>
    <name evidence="12" type="ORF">CHLNCDRAFT_138588</name>
</gene>
<dbReference type="GeneID" id="17352082"/>
<comment type="subcellular location">
    <subcellularLocation>
        <location evidence="1">Membrane</location>
        <topology evidence="1">Multi-pass membrane protein</topology>
    </subcellularLocation>
</comment>
<dbReference type="GO" id="GO:0016887">
    <property type="term" value="F:ATP hydrolysis activity"/>
    <property type="evidence" value="ECO:0007669"/>
    <property type="project" value="InterPro"/>
</dbReference>
<dbReference type="SUPFAM" id="SSF56784">
    <property type="entry name" value="HAD-like"/>
    <property type="match status" value="1"/>
</dbReference>
<evidence type="ECO:0000313" key="13">
    <source>
        <dbReference type="Proteomes" id="UP000008141"/>
    </source>
</evidence>
<name>E1ZNC2_CHLVA</name>
<dbReference type="PRINTS" id="PR00119">
    <property type="entry name" value="CATATPASE"/>
</dbReference>
<dbReference type="OMA" id="ERCTTIM"/>
<dbReference type="Proteomes" id="UP000008141">
    <property type="component" value="Unassembled WGS sequence"/>
</dbReference>
<dbReference type="GO" id="GO:0005524">
    <property type="term" value="F:ATP binding"/>
    <property type="evidence" value="ECO:0007669"/>
    <property type="project" value="UniProtKB-KW"/>
</dbReference>
<evidence type="ECO:0000256" key="10">
    <source>
        <dbReference type="SAM" id="Phobius"/>
    </source>
</evidence>
<evidence type="ECO:0000259" key="11">
    <source>
        <dbReference type="Pfam" id="PF00689"/>
    </source>
</evidence>
<keyword evidence="4" id="KW-0067">ATP-binding</keyword>